<feature type="domain" description="RRM" evidence="6">
    <location>
        <begin position="381"/>
        <end position="464"/>
    </location>
</feature>
<keyword evidence="8" id="KW-1185">Reference proteome</keyword>
<name>A0A1G4J788_9SACH</name>
<keyword evidence="2 4" id="KW-0694">RNA-binding</keyword>
<gene>
    <name evidence="7" type="ORF">LADA_0D09340G</name>
</gene>
<dbReference type="SMART" id="SM00361">
    <property type="entry name" value="RRM_1"/>
    <property type="match status" value="1"/>
</dbReference>
<dbReference type="PROSITE" id="PS50102">
    <property type="entry name" value="RRM"/>
    <property type="match status" value="1"/>
</dbReference>
<feature type="region of interest" description="Disordered" evidence="5">
    <location>
        <begin position="1"/>
        <end position="66"/>
    </location>
</feature>
<dbReference type="InterPro" id="IPR000504">
    <property type="entry name" value="RRM_dom"/>
</dbReference>
<dbReference type="InterPro" id="IPR035979">
    <property type="entry name" value="RBD_domain_sf"/>
</dbReference>
<dbReference type="Proteomes" id="UP000190274">
    <property type="component" value="Chromosome D"/>
</dbReference>
<evidence type="ECO:0000256" key="4">
    <source>
        <dbReference type="PROSITE-ProRule" id="PRU00176"/>
    </source>
</evidence>
<dbReference type="OrthoDB" id="10266058at2759"/>
<organism evidence="7 8">
    <name type="scientific">Lachancea dasiensis</name>
    <dbReference type="NCBI Taxonomy" id="1072105"/>
    <lineage>
        <taxon>Eukaryota</taxon>
        <taxon>Fungi</taxon>
        <taxon>Dikarya</taxon>
        <taxon>Ascomycota</taxon>
        <taxon>Saccharomycotina</taxon>
        <taxon>Saccharomycetes</taxon>
        <taxon>Saccharomycetales</taxon>
        <taxon>Saccharomycetaceae</taxon>
        <taxon>Lachancea</taxon>
    </lineage>
</organism>
<dbReference type="SUPFAM" id="SSF54928">
    <property type="entry name" value="RNA-binding domain, RBD"/>
    <property type="match status" value="1"/>
</dbReference>
<dbReference type="GO" id="GO:0003723">
    <property type="term" value="F:RNA binding"/>
    <property type="evidence" value="ECO:0007669"/>
    <property type="project" value="UniProtKB-UniRule"/>
</dbReference>
<accession>A0A1G4J788</accession>
<dbReference type="CDD" id="cd12232">
    <property type="entry name" value="RRM3_U2AF65"/>
    <property type="match status" value="1"/>
</dbReference>
<evidence type="ECO:0000256" key="3">
    <source>
        <dbReference type="ARBA" id="ARBA00023187"/>
    </source>
</evidence>
<reference evidence="7 8" key="1">
    <citation type="submission" date="2016-03" db="EMBL/GenBank/DDBJ databases">
        <authorList>
            <person name="Devillers H."/>
        </authorList>
    </citation>
    <scope>NUCLEOTIDE SEQUENCE [LARGE SCALE GENOMIC DNA]</scope>
    <source>
        <strain evidence="7">CBS 10888</strain>
    </source>
</reference>
<feature type="compositionally biased region" description="Basic and acidic residues" evidence="5">
    <location>
        <begin position="18"/>
        <end position="30"/>
    </location>
</feature>
<keyword evidence="3" id="KW-0508">mRNA splicing</keyword>
<evidence type="ECO:0000256" key="2">
    <source>
        <dbReference type="ARBA" id="ARBA00022884"/>
    </source>
</evidence>
<evidence type="ECO:0000259" key="6">
    <source>
        <dbReference type="PROSITE" id="PS50102"/>
    </source>
</evidence>
<evidence type="ECO:0000256" key="5">
    <source>
        <dbReference type="SAM" id="MobiDB-lite"/>
    </source>
</evidence>
<evidence type="ECO:0000256" key="1">
    <source>
        <dbReference type="ARBA" id="ARBA00022664"/>
    </source>
</evidence>
<dbReference type="InterPro" id="IPR012677">
    <property type="entry name" value="Nucleotide-bd_a/b_plait_sf"/>
</dbReference>
<keyword evidence="1" id="KW-0507">mRNA processing</keyword>
<dbReference type="EMBL" id="LT598454">
    <property type="protein sequence ID" value="SCU85738.1"/>
    <property type="molecule type" value="Genomic_DNA"/>
</dbReference>
<dbReference type="GO" id="GO:0008380">
    <property type="term" value="P:RNA splicing"/>
    <property type="evidence" value="ECO:0007669"/>
    <property type="project" value="UniProtKB-KW"/>
</dbReference>
<dbReference type="STRING" id="1266660.A0A1G4J788"/>
<evidence type="ECO:0000313" key="8">
    <source>
        <dbReference type="Proteomes" id="UP000190274"/>
    </source>
</evidence>
<dbReference type="Gene3D" id="3.30.70.330">
    <property type="match status" value="1"/>
</dbReference>
<feature type="compositionally biased region" description="Gly residues" evidence="5">
    <location>
        <begin position="47"/>
        <end position="60"/>
    </location>
</feature>
<protein>
    <submittedName>
        <fullName evidence="7">LADA_0D09340g1_1</fullName>
    </submittedName>
</protein>
<evidence type="ECO:0000313" key="7">
    <source>
        <dbReference type="EMBL" id="SCU85738.1"/>
    </source>
</evidence>
<sequence length="472" mass="53357">MSFNGGNRRFPAGPAENFENKSYRSRDNRANRNSSGSRYQERQSSRYGGGTSYRNGGGGRFRSDARYDNRNFGSTGSNVGINSANDWNTANVNWSMVVPLGERKRLRPTLWDRPPKGFENVPAERAKLSGLFPLPGQPQDLDHSKLDGIVSSGVLTRRTRILFEDPTRVNMSKTKYNQILILTSVGSGKTEMERAQNYIKDFVSLVGEVHNVKDARFLQDNRLLLHFSSEEITTIVLSCQKYIEAKTGSKFIWQRPGECVRKAEHEEAICEGQVVALLDLGPTDEESLKNSLAEDGIEVNWLKLITVGPSQEFTGTALIDPITWKIENSKYKWIRPNDSKLHQTFTELTFQQLPQLVAQQDRGPSKVIMLLNCVDGKDLKNEDFVKELYDCMTKSSMMSSFGEIESVKIPKPGADYRTSFETIQEGIGKIFVKFQNVDSARTAMQKLPGSQFNDRTVICSYFSERDYNMDIL</sequence>
<dbReference type="InterPro" id="IPR003954">
    <property type="entry name" value="RRM_euk-type"/>
</dbReference>
<dbReference type="AlphaFoldDB" id="A0A1G4J788"/>
<dbReference type="GO" id="GO:0006397">
    <property type="term" value="P:mRNA processing"/>
    <property type="evidence" value="ECO:0007669"/>
    <property type="project" value="UniProtKB-KW"/>
</dbReference>
<dbReference type="PANTHER" id="PTHR23139">
    <property type="entry name" value="RNA-BINDING PROTEIN"/>
    <property type="match status" value="1"/>
</dbReference>
<proteinExistence type="predicted"/>